<evidence type="ECO:0000256" key="3">
    <source>
        <dbReference type="ARBA" id="ARBA00022692"/>
    </source>
</evidence>
<dbReference type="FunFam" id="3.40.50.300:FF:000287">
    <property type="entry name" value="Multidrug ABC transporter ATP-binding protein"/>
    <property type="match status" value="1"/>
</dbReference>
<evidence type="ECO:0000259" key="9">
    <source>
        <dbReference type="PROSITE" id="PS50893"/>
    </source>
</evidence>
<dbReference type="OrthoDB" id="9770415at2"/>
<feature type="domain" description="ABC transporter" evidence="9">
    <location>
        <begin position="352"/>
        <end position="586"/>
    </location>
</feature>
<dbReference type="InterPro" id="IPR003439">
    <property type="entry name" value="ABC_transporter-like_ATP-bd"/>
</dbReference>
<dbReference type="PANTHER" id="PTHR43394">
    <property type="entry name" value="ATP-DEPENDENT PERMEASE MDL1, MITOCHONDRIAL"/>
    <property type="match status" value="1"/>
</dbReference>
<dbReference type="InterPro" id="IPR011527">
    <property type="entry name" value="ABC1_TM_dom"/>
</dbReference>
<dbReference type="GO" id="GO:0016887">
    <property type="term" value="F:ATP hydrolysis activity"/>
    <property type="evidence" value="ECO:0007669"/>
    <property type="project" value="InterPro"/>
</dbReference>
<dbReference type="RefSeq" id="WP_129441123.1">
    <property type="nucleotide sequence ID" value="NZ_CP035492.1"/>
</dbReference>
<dbReference type="SUPFAM" id="SSF52540">
    <property type="entry name" value="P-loop containing nucleoside triphosphate hydrolases"/>
    <property type="match status" value="1"/>
</dbReference>
<dbReference type="GO" id="GO:0015421">
    <property type="term" value="F:ABC-type oligopeptide transporter activity"/>
    <property type="evidence" value="ECO:0007669"/>
    <property type="project" value="TreeGrafter"/>
</dbReference>
<dbReference type="InterPro" id="IPR017871">
    <property type="entry name" value="ABC_transporter-like_CS"/>
</dbReference>
<feature type="transmembrane region" description="Helical" evidence="8">
    <location>
        <begin position="151"/>
        <end position="169"/>
    </location>
</feature>
<dbReference type="Gene3D" id="3.40.50.300">
    <property type="entry name" value="P-loop containing nucleotide triphosphate hydrolases"/>
    <property type="match status" value="1"/>
</dbReference>
<protein>
    <submittedName>
        <fullName evidence="11">ABC transporter ATP-binding protein</fullName>
    </submittedName>
</protein>
<proteinExistence type="predicted"/>
<feature type="transmembrane region" description="Helical" evidence="8">
    <location>
        <begin position="72"/>
        <end position="92"/>
    </location>
</feature>
<dbReference type="CDD" id="cd18545">
    <property type="entry name" value="ABC_6TM_YknV_like"/>
    <property type="match status" value="1"/>
</dbReference>
<keyword evidence="5 11" id="KW-0067">ATP-binding</keyword>
<dbReference type="PROSITE" id="PS50893">
    <property type="entry name" value="ABC_TRANSPORTER_2"/>
    <property type="match status" value="1"/>
</dbReference>
<dbReference type="GO" id="GO:0005886">
    <property type="term" value="C:plasma membrane"/>
    <property type="evidence" value="ECO:0007669"/>
    <property type="project" value="UniProtKB-SubCell"/>
</dbReference>
<dbReference type="Pfam" id="PF00005">
    <property type="entry name" value="ABC_tran"/>
    <property type="match status" value="1"/>
</dbReference>
<evidence type="ECO:0000256" key="4">
    <source>
        <dbReference type="ARBA" id="ARBA00022741"/>
    </source>
</evidence>
<dbReference type="EMBL" id="CP035492">
    <property type="protein sequence ID" value="QAY66980.1"/>
    <property type="molecule type" value="Genomic_DNA"/>
</dbReference>
<dbReference type="SMART" id="SM00382">
    <property type="entry name" value="AAA"/>
    <property type="match status" value="1"/>
</dbReference>
<feature type="domain" description="ABC transmembrane type-1" evidence="10">
    <location>
        <begin position="36"/>
        <end position="318"/>
    </location>
</feature>
<evidence type="ECO:0000256" key="7">
    <source>
        <dbReference type="ARBA" id="ARBA00023136"/>
    </source>
</evidence>
<keyword evidence="4" id="KW-0547">Nucleotide-binding</keyword>
<keyword evidence="7 8" id="KW-0472">Membrane</keyword>
<comment type="subcellular location">
    <subcellularLocation>
        <location evidence="1">Cell membrane</location>
        <topology evidence="1">Multi-pass membrane protein</topology>
    </subcellularLocation>
</comment>
<dbReference type="Proteomes" id="UP000293568">
    <property type="component" value="Chromosome"/>
</dbReference>
<dbReference type="InterPro" id="IPR039421">
    <property type="entry name" value="Type_1_exporter"/>
</dbReference>
<dbReference type="Pfam" id="PF00664">
    <property type="entry name" value="ABC_membrane"/>
    <property type="match status" value="1"/>
</dbReference>
<evidence type="ECO:0000256" key="8">
    <source>
        <dbReference type="SAM" id="Phobius"/>
    </source>
</evidence>
<reference evidence="11 12" key="1">
    <citation type="submission" date="2019-01" db="EMBL/GenBank/DDBJ databases">
        <title>Genome sequencing of strain FW100M-2.</title>
        <authorList>
            <person name="Heo J."/>
            <person name="Kim S.-J."/>
            <person name="Kim J.-S."/>
            <person name="Hong S.-B."/>
            <person name="Kwon S.-W."/>
        </authorList>
    </citation>
    <scope>NUCLEOTIDE SEQUENCE [LARGE SCALE GENOMIC DNA]</scope>
    <source>
        <strain evidence="11 12">FW100M-2</strain>
    </source>
</reference>
<dbReference type="GO" id="GO:0005524">
    <property type="term" value="F:ATP binding"/>
    <property type="evidence" value="ECO:0007669"/>
    <property type="project" value="UniProtKB-KW"/>
</dbReference>
<dbReference type="AlphaFoldDB" id="A0A4P6EUP4"/>
<feature type="transmembrane region" description="Helical" evidence="8">
    <location>
        <begin position="36"/>
        <end position="60"/>
    </location>
</feature>
<dbReference type="PANTHER" id="PTHR43394:SF1">
    <property type="entry name" value="ATP-BINDING CASSETTE SUB-FAMILY B MEMBER 10, MITOCHONDRIAL"/>
    <property type="match status" value="1"/>
</dbReference>
<dbReference type="Gene3D" id="1.20.1560.10">
    <property type="entry name" value="ABC transporter type 1, transmembrane domain"/>
    <property type="match status" value="1"/>
</dbReference>
<evidence type="ECO:0000259" key="10">
    <source>
        <dbReference type="PROSITE" id="PS50929"/>
    </source>
</evidence>
<evidence type="ECO:0000256" key="5">
    <source>
        <dbReference type="ARBA" id="ARBA00022840"/>
    </source>
</evidence>
<feature type="transmembrane region" description="Helical" evidence="8">
    <location>
        <begin position="175"/>
        <end position="193"/>
    </location>
</feature>
<evidence type="ECO:0000256" key="2">
    <source>
        <dbReference type="ARBA" id="ARBA00022448"/>
    </source>
</evidence>
<gene>
    <name evidence="11" type="ORF">ET464_11825</name>
</gene>
<dbReference type="KEGG" id="pprt:ET464_11825"/>
<evidence type="ECO:0000313" key="11">
    <source>
        <dbReference type="EMBL" id="QAY66980.1"/>
    </source>
</evidence>
<dbReference type="InterPro" id="IPR003593">
    <property type="entry name" value="AAA+_ATPase"/>
</dbReference>
<dbReference type="PROSITE" id="PS00211">
    <property type="entry name" value="ABC_TRANSPORTER_1"/>
    <property type="match status" value="1"/>
</dbReference>
<evidence type="ECO:0000256" key="6">
    <source>
        <dbReference type="ARBA" id="ARBA00022989"/>
    </source>
</evidence>
<name>A0A4P6EUP4_9BACL</name>
<dbReference type="InterPro" id="IPR027417">
    <property type="entry name" value="P-loop_NTPase"/>
</dbReference>
<dbReference type="InterPro" id="IPR036640">
    <property type="entry name" value="ABC1_TM_sf"/>
</dbReference>
<organism evidence="11 12">
    <name type="scientific">Paenibacillus protaetiae</name>
    <dbReference type="NCBI Taxonomy" id="2509456"/>
    <lineage>
        <taxon>Bacteria</taxon>
        <taxon>Bacillati</taxon>
        <taxon>Bacillota</taxon>
        <taxon>Bacilli</taxon>
        <taxon>Bacillales</taxon>
        <taxon>Paenibacillaceae</taxon>
        <taxon>Paenibacillus</taxon>
    </lineage>
</organism>
<evidence type="ECO:0000256" key="1">
    <source>
        <dbReference type="ARBA" id="ARBA00004651"/>
    </source>
</evidence>
<accession>A0A4P6EUP4</accession>
<keyword evidence="6 8" id="KW-1133">Transmembrane helix</keyword>
<keyword evidence="2" id="KW-0813">Transport</keyword>
<dbReference type="SUPFAM" id="SSF90123">
    <property type="entry name" value="ABC transporter transmembrane region"/>
    <property type="match status" value="1"/>
</dbReference>
<sequence length="593" mass="66551">MARNKFDIDENLESPFDIRHFRRALVYIRKQQTPMIIAFILSALSAGIALSAPLIIQHVVDVTIPAKDKSGLVFWSALTLATIVVSVVLATIRSRIMTSVGQDIIFDIRTDLFKHLQELPFQYYDDRPQGKILIRVVNYVNAVSDVLSNGIINFILEILNLLFIAIFMFAVDVKLSLVILAGLPVFMCVILLIKTRQRRAWQAVSNKSSNLNAYLQESISGIRVTQIFTREKHNEGLFTRLATSYRDTWMRTMYLNFLIPFSVDNLATIVTTAIYFVGLLALSPGEVTFGVILAMSSYAARFWQPILNISNLYNSFINAVAYLERIFETLDEKVTISDVPDALALPPIQGRVTFDDVTFAYDPGHNILEHLSFDVRPGESIALVGPTGAGKTTVVNLISRFYNISGGQIRIDGHDISEVTLKSLRSQMGIMLQDSFIFSGTIMDNIRYGKLDATEEEVIAAAKTVCADEFIREFEDGYMTEVNERGSKLSQGQRQLISFARTLLADPRILILDEATSSIDARTERLLQKGLNELLKGRTSFIIAHRLSTVKNCDRIMYVADKGIAESGSHDELMALRGRYYKLYTAQKMETSA</sequence>
<feature type="transmembrane region" description="Helical" evidence="8">
    <location>
        <begin position="254"/>
        <end position="281"/>
    </location>
</feature>
<keyword evidence="3 8" id="KW-0812">Transmembrane</keyword>
<keyword evidence="12" id="KW-1185">Reference proteome</keyword>
<dbReference type="PROSITE" id="PS50929">
    <property type="entry name" value="ABC_TM1F"/>
    <property type="match status" value="1"/>
</dbReference>
<evidence type="ECO:0000313" key="12">
    <source>
        <dbReference type="Proteomes" id="UP000293568"/>
    </source>
</evidence>